<evidence type="ECO:0000256" key="2">
    <source>
        <dbReference type="ARBA" id="ARBA00004922"/>
    </source>
</evidence>
<dbReference type="AlphaFoldDB" id="A0A7D9IXL0"/>
<dbReference type="Pfam" id="PF17039">
    <property type="entry name" value="Glyco_tran_10_N"/>
    <property type="match status" value="1"/>
</dbReference>
<dbReference type="GO" id="GO:0008417">
    <property type="term" value="F:fucosyltransferase activity"/>
    <property type="evidence" value="ECO:0007669"/>
    <property type="project" value="InterPro"/>
</dbReference>
<dbReference type="Proteomes" id="UP001152795">
    <property type="component" value="Unassembled WGS sequence"/>
</dbReference>
<evidence type="ECO:0000256" key="6">
    <source>
        <dbReference type="ARBA" id="ARBA00022692"/>
    </source>
</evidence>
<evidence type="ECO:0000313" key="15">
    <source>
        <dbReference type="EMBL" id="CAB4018591.1"/>
    </source>
</evidence>
<dbReference type="PROSITE" id="PS51257">
    <property type="entry name" value="PROKAR_LIPOPROTEIN"/>
    <property type="match status" value="1"/>
</dbReference>
<evidence type="ECO:0000259" key="13">
    <source>
        <dbReference type="Pfam" id="PF00852"/>
    </source>
</evidence>
<keyword evidence="11" id="KW-0325">Glycoprotein</keyword>
<dbReference type="PANTHER" id="PTHR48438:SF1">
    <property type="entry name" value="ALPHA-(1,3)-FUCOSYLTRANSFERASE C-RELATED"/>
    <property type="match status" value="1"/>
</dbReference>
<comment type="pathway">
    <text evidence="2">Protein modification; protein glycosylation.</text>
</comment>
<keyword evidence="8 12" id="KW-1133">Transmembrane helix</keyword>
<keyword evidence="10 12" id="KW-0472">Membrane</keyword>
<dbReference type="Gene3D" id="3.40.50.11660">
    <property type="entry name" value="Glycosyl transferase family 10, C-terminal domain"/>
    <property type="match status" value="1"/>
</dbReference>
<dbReference type="InterPro" id="IPR001503">
    <property type="entry name" value="Glyco_trans_10"/>
</dbReference>
<keyword evidence="5 12" id="KW-0808">Transferase</keyword>
<evidence type="ECO:0000256" key="3">
    <source>
        <dbReference type="ARBA" id="ARBA00008919"/>
    </source>
</evidence>
<dbReference type="EMBL" id="CACRXK020010073">
    <property type="protein sequence ID" value="CAB4018591.1"/>
    <property type="molecule type" value="Genomic_DNA"/>
</dbReference>
<evidence type="ECO:0000259" key="14">
    <source>
        <dbReference type="Pfam" id="PF17039"/>
    </source>
</evidence>
<reference evidence="15" key="1">
    <citation type="submission" date="2020-04" db="EMBL/GenBank/DDBJ databases">
        <authorList>
            <person name="Alioto T."/>
            <person name="Alioto T."/>
            <person name="Gomez Garrido J."/>
        </authorList>
    </citation>
    <scope>NUCLEOTIDE SEQUENCE</scope>
    <source>
        <strain evidence="15">A484AB</strain>
    </source>
</reference>
<dbReference type="InterPro" id="IPR038577">
    <property type="entry name" value="GT10-like_C_sf"/>
</dbReference>
<dbReference type="SUPFAM" id="SSF53756">
    <property type="entry name" value="UDP-Glycosyltransferase/glycogen phosphorylase"/>
    <property type="match status" value="1"/>
</dbReference>
<dbReference type="GO" id="GO:0032580">
    <property type="term" value="C:Golgi cisterna membrane"/>
    <property type="evidence" value="ECO:0007669"/>
    <property type="project" value="UniProtKB-SubCell"/>
</dbReference>
<sequence>MVAKLARFCRVFYRRRPLTVVVFLLSCFSCLWLFGFVYQTTEPVEYRHVRFGEHSECTHYKSMPKVSNGRKKLILFYTTIFDQYAVFYPDEYRCCEPFNCEITTDKSRLLQSDAVLFHGRDLPRGKLMPKQRTAKQRWIFFTHESPYHSKIVPSEYNGMFNWTMTYERRADIYEPYGYYKKNVDGKDLKVEEQRNYAEGKDKLLVSVNSHCQTPDNVRENFVRALNRITKVDVRGKCGGIFGRISCPRWSERCKITLKSYKFYISLENSICNDYVTEKYWDVPFDHDVVPIVLGLKFFKELAIPGSYIDATAFPDLNSLVKYLKYLDGNDTAYNEYFKWRQFYHTANLEPWPCRLCRMLHDDSLPAKSYKRFDQFLDPYMVCTKELNKYVANY</sequence>
<evidence type="ECO:0000256" key="4">
    <source>
        <dbReference type="ARBA" id="ARBA00022676"/>
    </source>
</evidence>
<feature type="domain" description="Fucosyltransferase C-terminal" evidence="13">
    <location>
        <begin position="198"/>
        <end position="373"/>
    </location>
</feature>
<dbReference type="GO" id="GO:0000139">
    <property type="term" value="C:Golgi membrane"/>
    <property type="evidence" value="ECO:0007669"/>
    <property type="project" value="UniProtKB-SubCell"/>
</dbReference>
<evidence type="ECO:0000256" key="7">
    <source>
        <dbReference type="ARBA" id="ARBA00022968"/>
    </source>
</evidence>
<comment type="similarity">
    <text evidence="3 12">Belongs to the glycosyltransferase 10 family.</text>
</comment>
<dbReference type="Pfam" id="PF00852">
    <property type="entry name" value="Glyco_transf_10"/>
    <property type="match status" value="1"/>
</dbReference>
<dbReference type="FunFam" id="3.40.50.11660:FF:000002">
    <property type="entry name" value="Alpha-(1,3)-fucosyltransferase"/>
    <property type="match status" value="1"/>
</dbReference>
<dbReference type="PANTHER" id="PTHR48438">
    <property type="entry name" value="ALPHA-(1,3)-FUCOSYLTRANSFERASE C-RELATED"/>
    <property type="match status" value="1"/>
</dbReference>
<keyword evidence="16" id="KW-1185">Reference proteome</keyword>
<evidence type="ECO:0000256" key="9">
    <source>
        <dbReference type="ARBA" id="ARBA00023034"/>
    </source>
</evidence>
<name>A0A7D9IXL0_PARCT</name>
<accession>A0A7D9IXL0</accession>
<evidence type="ECO:0000256" key="5">
    <source>
        <dbReference type="ARBA" id="ARBA00022679"/>
    </source>
</evidence>
<keyword evidence="7" id="KW-0735">Signal-anchor</keyword>
<feature type="transmembrane region" description="Helical" evidence="12">
    <location>
        <begin position="20"/>
        <end position="38"/>
    </location>
</feature>
<evidence type="ECO:0000256" key="10">
    <source>
        <dbReference type="ARBA" id="ARBA00023136"/>
    </source>
</evidence>
<proteinExistence type="inferred from homology"/>
<dbReference type="InterPro" id="IPR031481">
    <property type="entry name" value="Glyco_tran_10_N"/>
</dbReference>
<dbReference type="InterPro" id="IPR055270">
    <property type="entry name" value="Glyco_tran_10_C"/>
</dbReference>
<evidence type="ECO:0000313" key="16">
    <source>
        <dbReference type="Proteomes" id="UP001152795"/>
    </source>
</evidence>
<keyword evidence="4 12" id="KW-0328">Glycosyltransferase</keyword>
<gene>
    <name evidence="15" type="ORF">PACLA_8A015964</name>
</gene>
<protein>
    <recommendedName>
        <fullName evidence="12">Fucosyltransferase</fullName>
        <ecNumber evidence="12">2.4.1.-</ecNumber>
    </recommendedName>
</protein>
<evidence type="ECO:0000256" key="12">
    <source>
        <dbReference type="RuleBase" id="RU003832"/>
    </source>
</evidence>
<evidence type="ECO:0000256" key="8">
    <source>
        <dbReference type="ARBA" id="ARBA00022989"/>
    </source>
</evidence>
<evidence type="ECO:0000256" key="11">
    <source>
        <dbReference type="ARBA" id="ARBA00023180"/>
    </source>
</evidence>
<comment type="caution">
    <text evidence="15">The sequence shown here is derived from an EMBL/GenBank/DDBJ whole genome shotgun (WGS) entry which is preliminary data.</text>
</comment>
<feature type="domain" description="Fucosyltransferase N-terminal" evidence="14">
    <location>
        <begin position="70"/>
        <end position="177"/>
    </location>
</feature>
<dbReference type="EC" id="2.4.1.-" evidence="12"/>
<dbReference type="OrthoDB" id="5951578at2759"/>
<organism evidence="15 16">
    <name type="scientific">Paramuricea clavata</name>
    <name type="common">Red gorgonian</name>
    <name type="synonym">Violescent sea-whip</name>
    <dbReference type="NCBI Taxonomy" id="317549"/>
    <lineage>
        <taxon>Eukaryota</taxon>
        <taxon>Metazoa</taxon>
        <taxon>Cnidaria</taxon>
        <taxon>Anthozoa</taxon>
        <taxon>Octocorallia</taxon>
        <taxon>Malacalcyonacea</taxon>
        <taxon>Plexauridae</taxon>
        <taxon>Paramuricea</taxon>
    </lineage>
</organism>
<dbReference type="UniPathway" id="UPA00378"/>
<keyword evidence="9 12" id="KW-0333">Golgi apparatus</keyword>
<evidence type="ECO:0000256" key="1">
    <source>
        <dbReference type="ARBA" id="ARBA00004323"/>
    </source>
</evidence>
<keyword evidence="6 12" id="KW-0812">Transmembrane</keyword>
<comment type="subcellular location">
    <subcellularLocation>
        <location evidence="1">Golgi apparatus membrane</location>
        <topology evidence="1">Single-pass type II membrane protein</topology>
    </subcellularLocation>
    <subcellularLocation>
        <location evidence="12">Golgi apparatus</location>
        <location evidence="12">Golgi stack membrane</location>
        <topology evidence="12">Single-pass type II membrane protein</topology>
    </subcellularLocation>
</comment>